<dbReference type="Gene3D" id="3.50.50.60">
    <property type="entry name" value="FAD/NAD(P)-binding domain"/>
    <property type="match status" value="1"/>
</dbReference>
<accession>Q4TCU0</accession>
<proteinExistence type="predicted"/>
<gene>
    <name evidence="1" type="ORF">GSTENG00003147001</name>
</gene>
<sequence length="87" mass="10311">MASQDSVNPTHASFDLFVQAQSCRDVKQHFSELCRQLAINPKDFRNFYSKLKERLNYWKAKSLWTKLDKRASHSEYQQRKACIKSKV</sequence>
<comment type="caution">
    <text evidence="1">The sequence shown here is derived from an EMBL/GenBank/DDBJ whole genome shotgun (WGS) entry which is preliminary data.</text>
</comment>
<dbReference type="OrthoDB" id="20799at2759"/>
<dbReference type="AlphaFoldDB" id="Q4TCU0"/>
<dbReference type="InterPro" id="IPR036188">
    <property type="entry name" value="FAD/NAD-bd_sf"/>
</dbReference>
<organism evidence="1">
    <name type="scientific">Tetraodon nigroviridis</name>
    <name type="common">Spotted green pufferfish</name>
    <name type="synonym">Chelonodon nigroviridis</name>
    <dbReference type="NCBI Taxonomy" id="99883"/>
    <lineage>
        <taxon>Eukaryota</taxon>
        <taxon>Metazoa</taxon>
        <taxon>Chordata</taxon>
        <taxon>Craniata</taxon>
        <taxon>Vertebrata</taxon>
        <taxon>Euteleostomi</taxon>
        <taxon>Actinopterygii</taxon>
        <taxon>Neopterygii</taxon>
        <taxon>Teleostei</taxon>
        <taxon>Neoteleostei</taxon>
        <taxon>Acanthomorphata</taxon>
        <taxon>Eupercaria</taxon>
        <taxon>Tetraodontiformes</taxon>
        <taxon>Tetradontoidea</taxon>
        <taxon>Tetraodontidae</taxon>
        <taxon>Tetraodon</taxon>
    </lineage>
</organism>
<name>Q4TCU0_TETNG</name>
<reference evidence="1" key="1">
    <citation type="journal article" date="2004" name="Nature">
        <title>Genome duplication in the teleost fish Tetraodon nigroviridis reveals the early vertebrate proto-karyotype.</title>
        <authorList>
            <person name="Jaillon O."/>
            <person name="Aury J.-M."/>
            <person name="Brunet F."/>
            <person name="Petit J.-L."/>
            <person name="Stange-Thomann N."/>
            <person name="Mauceli E."/>
            <person name="Bouneau L."/>
            <person name="Fischer C."/>
            <person name="Ozouf-Costaz C."/>
            <person name="Bernot A."/>
            <person name="Nicaud S."/>
            <person name="Jaffe D."/>
            <person name="Fisher S."/>
            <person name="Lutfalla G."/>
            <person name="Dossat C."/>
            <person name="Segurens B."/>
            <person name="Dasilva C."/>
            <person name="Salanoubat M."/>
            <person name="Levy M."/>
            <person name="Boudet N."/>
            <person name="Castellano S."/>
            <person name="Anthouard V."/>
            <person name="Jubin C."/>
            <person name="Castelli V."/>
            <person name="Katinka M."/>
            <person name="Vacherie B."/>
            <person name="Biemont C."/>
            <person name="Skalli Z."/>
            <person name="Cattolico L."/>
            <person name="Poulain J."/>
            <person name="De Berardinis V."/>
            <person name="Cruaud C."/>
            <person name="Duprat S."/>
            <person name="Brottier P."/>
            <person name="Coutanceau J.-P."/>
            <person name="Gouzy J."/>
            <person name="Parra G."/>
            <person name="Lardier G."/>
            <person name="Chapple C."/>
            <person name="McKernan K.J."/>
            <person name="McEwan P."/>
            <person name="Bosak S."/>
            <person name="Kellis M."/>
            <person name="Volff J.-N."/>
            <person name="Guigo R."/>
            <person name="Zody M.C."/>
            <person name="Mesirov J."/>
            <person name="Lindblad-Toh K."/>
            <person name="Birren B."/>
            <person name="Nusbaum C."/>
            <person name="Kahn D."/>
            <person name="Robinson-Rechavi M."/>
            <person name="Laudet V."/>
            <person name="Schachter V."/>
            <person name="Quetier F."/>
            <person name="Saurin W."/>
            <person name="Scarpelli C."/>
            <person name="Wincker P."/>
            <person name="Lander E.S."/>
            <person name="Weissenbach J."/>
            <person name="Roest Crollius H."/>
        </authorList>
    </citation>
    <scope>NUCLEOTIDE SEQUENCE [LARGE SCALE GENOMIC DNA]</scope>
</reference>
<dbReference type="EMBL" id="CAAE01006709">
    <property type="protein sequence ID" value="CAF89292.1"/>
    <property type="molecule type" value="Genomic_DNA"/>
</dbReference>
<dbReference type="KEGG" id="tng:GSTEN00003147G001"/>
<protein>
    <submittedName>
        <fullName evidence="1">(spotted green pufferfish) hypothetical protein</fullName>
    </submittedName>
</protein>
<feature type="non-terminal residue" evidence="1">
    <location>
        <position position="87"/>
    </location>
</feature>
<evidence type="ECO:0000313" key="1">
    <source>
        <dbReference type="EMBL" id="CAF89292.1"/>
    </source>
</evidence>
<reference evidence="1" key="2">
    <citation type="submission" date="2004-02" db="EMBL/GenBank/DDBJ databases">
        <authorList>
            <consortium name="Genoscope"/>
            <consortium name="Whitehead Institute Centre for Genome Research"/>
        </authorList>
    </citation>
    <scope>NUCLEOTIDE SEQUENCE</scope>
</reference>